<gene>
    <name evidence="3" type="ORF">SAMN05421819_3773</name>
</gene>
<dbReference type="SUPFAM" id="SSF48452">
    <property type="entry name" value="TPR-like"/>
    <property type="match status" value="1"/>
</dbReference>
<dbReference type="PANTHER" id="PTHR45588:SF1">
    <property type="entry name" value="WW DOMAIN-CONTAINING PROTEIN"/>
    <property type="match status" value="1"/>
</dbReference>
<organism evidence="3 4">
    <name type="scientific">Bryocella elongata</name>
    <dbReference type="NCBI Taxonomy" id="863522"/>
    <lineage>
        <taxon>Bacteria</taxon>
        <taxon>Pseudomonadati</taxon>
        <taxon>Acidobacteriota</taxon>
        <taxon>Terriglobia</taxon>
        <taxon>Terriglobales</taxon>
        <taxon>Acidobacteriaceae</taxon>
        <taxon>Bryocella</taxon>
    </lineage>
</organism>
<proteinExistence type="predicted"/>
<dbReference type="EMBL" id="FNVA01000007">
    <property type="protein sequence ID" value="SEG61021.1"/>
    <property type="molecule type" value="Genomic_DNA"/>
</dbReference>
<feature type="region of interest" description="Disordered" evidence="1">
    <location>
        <begin position="440"/>
        <end position="459"/>
    </location>
</feature>
<dbReference type="AlphaFoldDB" id="A0A1H6BJY0"/>
<evidence type="ECO:0000256" key="2">
    <source>
        <dbReference type="SAM" id="SignalP"/>
    </source>
</evidence>
<dbReference type="OrthoDB" id="9778494at2"/>
<dbReference type="RefSeq" id="WP_146072223.1">
    <property type="nucleotide sequence ID" value="NZ_FNVA01000007.1"/>
</dbReference>
<keyword evidence="4" id="KW-1185">Reference proteome</keyword>
<evidence type="ECO:0000313" key="4">
    <source>
        <dbReference type="Proteomes" id="UP000236728"/>
    </source>
</evidence>
<feature type="signal peptide" evidence="2">
    <location>
        <begin position="1"/>
        <end position="21"/>
    </location>
</feature>
<dbReference type="Gene3D" id="1.25.40.10">
    <property type="entry name" value="Tetratricopeptide repeat domain"/>
    <property type="match status" value="2"/>
</dbReference>
<evidence type="ECO:0000256" key="1">
    <source>
        <dbReference type="SAM" id="MobiDB-lite"/>
    </source>
</evidence>
<sequence length="617" mass="67049">MRNTMCAAAMLAAMGSMTTLAAGHAGAQMTACHDMGSMQPVPPPETLPAPLKMSGIGNGHLKITASPEAQAWFDQGLNLLHDFWDFESAKAFEQAIRVDPKCAMCEWGLSEALANSHNQGGSYSQIAINKAQELKSHATKREQLMIEATALELDERASPASHGNGATKESAATAKWREVVKLDPAEPQGKIFLAESLMDGFDDKGEPHAGTKQGIAQLEEVMKAWPDDSAVNHYWIHAMEPSSHPERAIESAKKLASLAPSSGHMVHMPGHIFYRVGDYAQAEHWFVASTEVDEAYMRRSHVSVDDDWNYVHNLMYSIDNFMEEGKIGQATTLSAKLAGARGTRADTLYIGAPRDGMTRINTMLPIALRRGDWRGVEALLAQSQPDAKLENLLFLSGELKTFAHGMIALESNNVAAAQLDSNALDATLWRKSQSLKDVVAEHKDDASSDSAKDNAAKKAEAMKPVMTTMSPDAMAAPLVSVLSIMSLELRASILAEQKDLPEAKKLFAQATHEEKQLGYREPPMYIRPVGETEGFALLRAGDAEGAHAAFAAALVERPNAGFPLYGMALASEAGKKPVQAREEYGRFLEAWRDGDPSAEMEHARAYVKGTPVMAELR</sequence>
<dbReference type="InterPro" id="IPR011990">
    <property type="entry name" value="TPR-like_helical_dom_sf"/>
</dbReference>
<dbReference type="Proteomes" id="UP000236728">
    <property type="component" value="Unassembled WGS sequence"/>
</dbReference>
<dbReference type="PANTHER" id="PTHR45588">
    <property type="entry name" value="TPR DOMAIN-CONTAINING PROTEIN"/>
    <property type="match status" value="1"/>
</dbReference>
<reference evidence="3 4" key="1">
    <citation type="submission" date="2016-10" db="EMBL/GenBank/DDBJ databases">
        <authorList>
            <person name="de Groot N.N."/>
        </authorList>
    </citation>
    <scope>NUCLEOTIDE SEQUENCE [LARGE SCALE GENOMIC DNA]</scope>
    <source>
        <strain evidence="3 4">DSM 22489</strain>
    </source>
</reference>
<protein>
    <recommendedName>
        <fullName evidence="5">Tetratricopeptide repeat-containing protein</fullName>
    </recommendedName>
</protein>
<accession>A0A1H6BJY0</accession>
<keyword evidence="2" id="KW-0732">Signal</keyword>
<name>A0A1H6BJY0_9BACT</name>
<evidence type="ECO:0000313" key="3">
    <source>
        <dbReference type="EMBL" id="SEG61021.1"/>
    </source>
</evidence>
<evidence type="ECO:0008006" key="5">
    <source>
        <dbReference type="Google" id="ProtNLM"/>
    </source>
</evidence>
<feature type="chain" id="PRO_5009293941" description="Tetratricopeptide repeat-containing protein" evidence="2">
    <location>
        <begin position="22"/>
        <end position="617"/>
    </location>
</feature>